<evidence type="ECO:0000313" key="1">
    <source>
        <dbReference type="EnsemblMetazoa" id="AMIN003287-PA"/>
    </source>
</evidence>
<organism evidence="1 2">
    <name type="scientific">Anopheles minimus</name>
    <dbReference type="NCBI Taxonomy" id="112268"/>
    <lineage>
        <taxon>Eukaryota</taxon>
        <taxon>Metazoa</taxon>
        <taxon>Ecdysozoa</taxon>
        <taxon>Arthropoda</taxon>
        <taxon>Hexapoda</taxon>
        <taxon>Insecta</taxon>
        <taxon>Pterygota</taxon>
        <taxon>Neoptera</taxon>
        <taxon>Endopterygota</taxon>
        <taxon>Diptera</taxon>
        <taxon>Nematocera</taxon>
        <taxon>Culicoidea</taxon>
        <taxon>Culicidae</taxon>
        <taxon>Anophelinae</taxon>
        <taxon>Anopheles</taxon>
    </lineage>
</organism>
<protein>
    <submittedName>
        <fullName evidence="1">Uncharacterized protein</fullName>
    </submittedName>
</protein>
<dbReference type="Proteomes" id="UP000075920">
    <property type="component" value="Unassembled WGS sequence"/>
</dbReference>
<dbReference type="AlphaFoldDB" id="A0A182VYY2"/>
<evidence type="ECO:0000313" key="2">
    <source>
        <dbReference type="Proteomes" id="UP000075920"/>
    </source>
</evidence>
<proteinExistence type="predicted"/>
<reference evidence="1" key="2">
    <citation type="submission" date="2020-05" db="UniProtKB">
        <authorList>
            <consortium name="EnsemblMetazoa"/>
        </authorList>
    </citation>
    <scope>IDENTIFICATION</scope>
    <source>
        <strain evidence="1">MINIMUS1</strain>
    </source>
</reference>
<sequence>MHRASHIPVTSMPTIDARCRQRRCVTLRNRFHLRFERSHKQPKLPISKVPFSHGRPSLRSGRSEPLEIELYWHEAFNKSDRSAVPFHPQTMSKGEGQPLEEEARCGEMLTFLAAARRFDHSGCVAEKRWSFEREDNHPRIVYGSSVLLPPYKRAKRDNIVPDDVATLRYRKTRCQQIGHATSHQPVSGRGFPVLRPTRVCDT</sequence>
<keyword evidence="2" id="KW-1185">Reference proteome</keyword>
<name>A0A182VYY2_9DIPT</name>
<dbReference type="VEuPathDB" id="VectorBase:AMIN003287"/>
<reference evidence="2" key="1">
    <citation type="submission" date="2013-03" db="EMBL/GenBank/DDBJ databases">
        <title>The Genome Sequence of Anopheles minimus MINIMUS1.</title>
        <authorList>
            <consortium name="The Broad Institute Genomics Platform"/>
            <person name="Neafsey D.E."/>
            <person name="Walton C."/>
            <person name="Walker B."/>
            <person name="Young S.K."/>
            <person name="Zeng Q."/>
            <person name="Gargeya S."/>
            <person name="Fitzgerald M."/>
            <person name="Haas B."/>
            <person name="Abouelleil A."/>
            <person name="Allen A.W."/>
            <person name="Alvarado L."/>
            <person name="Arachchi H.M."/>
            <person name="Berlin A.M."/>
            <person name="Chapman S.B."/>
            <person name="Gainer-Dewar J."/>
            <person name="Goldberg J."/>
            <person name="Griggs A."/>
            <person name="Gujja S."/>
            <person name="Hansen M."/>
            <person name="Howarth C."/>
            <person name="Imamovic A."/>
            <person name="Ireland A."/>
            <person name="Larimer J."/>
            <person name="McCowan C."/>
            <person name="Murphy C."/>
            <person name="Pearson M."/>
            <person name="Poon T.W."/>
            <person name="Priest M."/>
            <person name="Roberts A."/>
            <person name="Saif S."/>
            <person name="Shea T."/>
            <person name="Sisk P."/>
            <person name="Sykes S."/>
            <person name="Wortman J."/>
            <person name="Nusbaum C."/>
            <person name="Birren B."/>
        </authorList>
    </citation>
    <scope>NUCLEOTIDE SEQUENCE [LARGE SCALE GENOMIC DNA]</scope>
    <source>
        <strain evidence="2">MINIMUS1</strain>
    </source>
</reference>
<dbReference type="EnsemblMetazoa" id="AMIN003287-RA">
    <property type="protein sequence ID" value="AMIN003287-PA"/>
    <property type="gene ID" value="AMIN003287"/>
</dbReference>
<accession>A0A182VYY2</accession>